<feature type="region of interest" description="Disordered" evidence="2">
    <location>
        <begin position="407"/>
        <end position="426"/>
    </location>
</feature>
<keyword evidence="1 4" id="KW-0560">Oxidoreductase</keyword>
<protein>
    <submittedName>
        <fullName evidence="4">D-amino-acid dehydrogenase</fullName>
        <ecNumber evidence="4">1.4.99.-</ecNumber>
    </submittedName>
</protein>
<dbReference type="EMBL" id="JACIEN010000005">
    <property type="protein sequence ID" value="MBB4018900.1"/>
    <property type="molecule type" value="Genomic_DNA"/>
</dbReference>
<dbReference type="GO" id="GO:0016491">
    <property type="term" value="F:oxidoreductase activity"/>
    <property type="evidence" value="ECO:0007669"/>
    <property type="project" value="UniProtKB-KW"/>
</dbReference>
<proteinExistence type="predicted"/>
<evidence type="ECO:0000259" key="3">
    <source>
        <dbReference type="Pfam" id="PF01266"/>
    </source>
</evidence>
<dbReference type="PANTHER" id="PTHR13847">
    <property type="entry name" value="SARCOSINE DEHYDROGENASE-RELATED"/>
    <property type="match status" value="1"/>
</dbReference>
<keyword evidence="5" id="KW-1185">Reference proteome</keyword>
<dbReference type="SUPFAM" id="SSF51905">
    <property type="entry name" value="FAD/NAD(P)-binding domain"/>
    <property type="match status" value="1"/>
</dbReference>
<evidence type="ECO:0000256" key="2">
    <source>
        <dbReference type="SAM" id="MobiDB-lite"/>
    </source>
</evidence>
<evidence type="ECO:0000256" key="1">
    <source>
        <dbReference type="ARBA" id="ARBA00023002"/>
    </source>
</evidence>
<dbReference type="Gene3D" id="3.30.9.10">
    <property type="entry name" value="D-Amino Acid Oxidase, subunit A, domain 2"/>
    <property type="match status" value="1"/>
</dbReference>
<evidence type="ECO:0000313" key="5">
    <source>
        <dbReference type="Proteomes" id="UP000577362"/>
    </source>
</evidence>
<dbReference type="Proteomes" id="UP000577362">
    <property type="component" value="Unassembled WGS sequence"/>
</dbReference>
<dbReference type="Pfam" id="PF01266">
    <property type="entry name" value="DAO"/>
    <property type="match status" value="1"/>
</dbReference>
<dbReference type="AlphaFoldDB" id="A0A840C107"/>
<dbReference type="PANTHER" id="PTHR13847:SF289">
    <property type="entry name" value="GLYCINE OXIDASE"/>
    <property type="match status" value="1"/>
</dbReference>
<dbReference type="GO" id="GO:0005737">
    <property type="term" value="C:cytoplasm"/>
    <property type="evidence" value="ECO:0007669"/>
    <property type="project" value="TreeGrafter"/>
</dbReference>
<name>A0A840C107_9HYPH</name>
<gene>
    <name evidence="4" type="ORF">GGR16_003947</name>
</gene>
<sequence>MSQHVVVIGAGLMGATTALACLERGHRVTILDPGEPGGAQAASYGNGCWINNGALMPVSVPGLWRQVPGYLMDPLGPFAIRWRYLPRLLPWLARFVRAGATLAKVEATVRARRPLLDGTVASHTALAEAAGVSDLIVKRGLLYLYPDRAHFLSEALDWRMRRENGIVCRELDEQALRALEPGIGPAYRFGVHVPEAGCNLTDPGAYVAALVAHARSLGARVERSRATGFALSGTRLAAVITETGEIACDKAVIAAGAWSGALARQAGDAVSLETERGYHVVVRDPEYVPRHPIMTSDGKMAVTMTRAGLRAAGQVELGGLAAPPDWRRADIQLAYLNRVFPALSARPDEARLSRWMGHRPSTPDGLPSLGRASASPDIVHNFGHGHTGVSMAPASARLVADLVAGRPPAIDPTPYAPQRFSRRRGA</sequence>
<feature type="domain" description="FAD dependent oxidoreductase" evidence="3">
    <location>
        <begin position="4"/>
        <end position="402"/>
    </location>
</feature>
<dbReference type="InterPro" id="IPR006076">
    <property type="entry name" value="FAD-dep_OxRdtase"/>
</dbReference>
<evidence type="ECO:0000313" key="4">
    <source>
        <dbReference type="EMBL" id="MBB4018900.1"/>
    </source>
</evidence>
<reference evidence="4 5" key="1">
    <citation type="submission" date="2020-08" db="EMBL/GenBank/DDBJ databases">
        <title>Genomic Encyclopedia of Type Strains, Phase IV (KMG-IV): sequencing the most valuable type-strain genomes for metagenomic binning, comparative biology and taxonomic classification.</title>
        <authorList>
            <person name="Goeker M."/>
        </authorList>
    </citation>
    <scope>NUCLEOTIDE SEQUENCE [LARGE SCALE GENOMIC DNA]</scope>
    <source>
        <strain evidence="4 5">DSM 103737</strain>
    </source>
</reference>
<dbReference type="InterPro" id="IPR036188">
    <property type="entry name" value="FAD/NAD-bd_sf"/>
</dbReference>
<dbReference type="SUPFAM" id="SSF54373">
    <property type="entry name" value="FAD-linked reductases, C-terminal domain"/>
    <property type="match status" value="1"/>
</dbReference>
<accession>A0A840C107</accession>
<dbReference type="RefSeq" id="WP_183317689.1">
    <property type="nucleotide sequence ID" value="NZ_JACIEN010000005.1"/>
</dbReference>
<dbReference type="EC" id="1.4.99.-" evidence="4"/>
<dbReference type="Gene3D" id="3.50.50.60">
    <property type="entry name" value="FAD/NAD(P)-binding domain"/>
    <property type="match status" value="2"/>
</dbReference>
<organism evidence="4 5">
    <name type="scientific">Chelatococcus caeni</name>
    <dbReference type="NCBI Taxonomy" id="1348468"/>
    <lineage>
        <taxon>Bacteria</taxon>
        <taxon>Pseudomonadati</taxon>
        <taxon>Pseudomonadota</taxon>
        <taxon>Alphaproteobacteria</taxon>
        <taxon>Hyphomicrobiales</taxon>
        <taxon>Chelatococcaceae</taxon>
        <taxon>Chelatococcus</taxon>
    </lineage>
</organism>
<comment type="caution">
    <text evidence="4">The sequence shown here is derived from an EMBL/GenBank/DDBJ whole genome shotgun (WGS) entry which is preliminary data.</text>
</comment>